<keyword evidence="2 3" id="KW-0040">ANK repeat</keyword>
<dbReference type="RefSeq" id="XP_024726531.1">
    <property type="nucleotide sequence ID" value="XM_024871669.1"/>
</dbReference>
<feature type="repeat" description="ANK" evidence="3">
    <location>
        <begin position="7"/>
        <end position="39"/>
    </location>
</feature>
<dbReference type="GeneID" id="36579751"/>
<dbReference type="GO" id="GO:0005829">
    <property type="term" value="C:cytosol"/>
    <property type="evidence" value="ECO:0007669"/>
    <property type="project" value="TreeGrafter"/>
</dbReference>
<keyword evidence="1" id="KW-0677">Repeat</keyword>
<dbReference type="SUPFAM" id="SSF56112">
    <property type="entry name" value="Protein kinase-like (PK-like)"/>
    <property type="match status" value="1"/>
</dbReference>
<evidence type="ECO:0000256" key="3">
    <source>
        <dbReference type="PROSITE-ProRule" id="PRU00023"/>
    </source>
</evidence>
<sequence>MDAVNHAGETPFCLAVAQKQFKTATLLLKLGADVNHVDYENTTILGTLLTRYDNVLPCLKYLLEPGHHLDPANFIVESRGHSTALHLAAGARYTKRLPNELAEIMSYLLTKFPFEEHLEAKEITSGFTPLFCAVLGNNFDAVRALLATGASLDTQANAGVSLRGAKFIWLYGLSLGLFKDETHSTEDEAFIQKWKRMSRILLQASEEPVVLPKKRQKSAKDDPLFRFDAFMQISTSAGLHSPESVGGMDIYKLPEEGLLKDEEKLKLFVPKDYLAEALVLTNDNIKRCPFIVEAIGYFLTRQKNRERYALTLLMPHEGVVNSLGGFLQSSPSVPFSQRLQICLDIVTAVQVVHESGFTHGCLNPKFPTMFSSLVSKVDQKVPTVPSYGILKNLSV</sequence>
<evidence type="ECO:0000256" key="2">
    <source>
        <dbReference type="ARBA" id="ARBA00023043"/>
    </source>
</evidence>
<feature type="repeat" description="ANK" evidence="3">
    <location>
        <begin position="125"/>
        <end position="157"/>
    </location>
</feature>
<dbReference type="PROSITE" id="PS50297">
    <property type="entry name" value="ANK_REP_REGION"/>
    <property type="match status" value="2"/>
</dbReference>
<gene>
    <name evidence="4" type="ORF">K444DRAFT_291787</name>
</gene>
<dbReference type="InterPro" id="IPR011009">
    <property type="entry name" value="Kinase-like_dom_sf"/>
</dbReference>
<evidence type="ECO:0000313" key="5">
    <source>
        <dbReference type="Proteomes" id="UP000235371"/>
    </source>
</evidence>
<dbReference type="Gene3D" id="1.25.40.20">
    <property type="entry name" value="Ankyrin repeat-containing domain"/>
    <property type="match status" value="1"/>
</dbReference>
<dbReference type="AlphaFoldDB" id="A0A2J6SFV2"/>
<dbReference type="GO" id="GO:0051059">
    <property type="term" value="F:NF-kappaB binding"/>
    <property type="evidence" value="ECO:0007669"/>
    <property type="project" value="TreeGrafter"/>
</dbReference>
<dbReference type="InParanoid" id="A0A2J6SFV2"/>
<dbReference type="PANTHER" id="PTHR46680:SF3">
    <property type="entry name" value="NF-KAPPA-B INHIBITOR CACTUS"/>
    <property type="match status" value="1"/>
</dbReference>
<dbReference type="SUPFAM" id="SSF48403">
    <property type="entry name" value="Ankyrin repeat"/>
    <property type="match status" value="1"/>
</dbReference>
<dbReference type="Pfam" id="PF12796">
    <property type="entry name" value="Ank_2"/>
    <property type="match status" value="1"/>
</dbReference>
<dbReference type="InterPro" id="IPR051070">
    <property type="entry name" value="NF-kappa-B_inhibitor"/>
</dbReference>
<dbReference type="InterPro" id="IPR002110">
    <property type="entry name" value="Ankyrin_rpt"/>
</dbReference>
<dbReference type="GO" id="GO:0071356">
    <property type="term" value="P:cellular response to tumor necrosis factor"/>
    <property type="evidence" value="ECO:0007669"/>
    <property type="project" value="TreeGrafter"/>
</dbReference>
<dbReference type="Gene3D" id="1.10.510.10">
    <property type="entry name" value="Transferase(Phosphotransferase) domain 1"/>
    <property type="match status" value="1"/>
</dbReference>
<accession>A0A2J6SFV2</accession>
<dbReference type="SMART" id="SM00248">
    <property type="entry name" value="ANK"/>
    <property type="match status" value="3"/>
</dbReference>
<dbReference type="EMBL" id="KZ613920">
    <property type="protein sequence ID" value="PMD49627.1"/>
    <property type="molecule type" value="Genomic_DNA"/>
</dbReference>
<dbReference type="PANTHER" id="PTHR46680">
    <property type="entry name" value="NF-KAPPA-B INHIBITOR ALPHA"/>
    <property type="match status" value="1"/>
</dbReference>
<evidence type="ECO:0000256" key="1">
    <source>
        <dbReference type="ARBA" id="ARBA00022737"/>
    </source>
</evidence>
<dbReference type="Proteomes" id="UP000235371">
    <property type="component" value="Unassembled WGS sequence"/>
</dbReference>
<evidence type="ECO:0000313" key="4">
    <source>
        <dbReference type="EMBL" id="PMD49627.1"/>
    </source>
</evidence>
<dbReference type="PROSITE" id="PS50088">
    <property type="entry name" value="ANK_REPEAT"/>
    <property type="match status" value="2"/>
</dbReference>
<proteinExistence type="predicted"/>
<name>A0A2J6SFV2_9HELO</name>
<dbReference type="Pfam" id="PF00023">
    <property type="entry name" value="Ank"/>
    <property type="match status" value="1"/>
</dbReference>
<keyword evidence="5" id="KW-1185">Reference proteome</keyword>
<reference evidence="4 5" key="1">
    <citation type="submission" date="2016-04" db="EMBL/GenBank/DDBJ databases">
        <title>A degradative enzymes factory behind the ericoid mycorrhizal symbiosis.</title>
        <authorList>
            <consortium name="DOE Joint Genome Institute"/>
            <person name="Martino E."/>
            <person name="Morin E."/>
            <person name="Grelet G."/>
            <person name="Kuo A."/>
            <person name="Kohler A."/>
            <person name="Daghino S."/>
            <person name="Barry K."/>
            <person name="Choi C."/>
            <person name="Cichocki N."/>
            <person name="Clum A."/>
            <person name="Copeland A."/>
            <person name="Hainaut M."/>
            <person name="Haridas S."/>
            <person name="Labutti K."/>
            <person name="Lindquist E."/>
            <person name="Lipzen A."/>
            <person name="Khouja H.-R."/>
            <person name="Murat C."/>
            <person name="Ohm R."/>
            <person name="Olson A."/>
            <person name="Spatafora J."/>
            <person name="Veneault-Fourrey C."/>
            <person name="Henrissat B."/>
            <person name="Grigoriev I."/>
            <person name="Martin F."/>
            <person name="Perotto S."/>
        </authorList>
    </citation>
    <scope>NUCLEOTIDE SEQUENCE [LARGE SCALE GENOMIC DNA]</scope>
    <source>
        <strain evidence="4 5">E</strain>
    </source>
</reference>
<organism evidence="4 5">
    <name type="scientific">Hyaloscypha bicolor E</name>
    <dbReference type="NCBI Taxonomy" id="1095630"/>
    <lineage>
        <taxon>Eukaryota</taxon>
        <taxon>Fungi</taxon>
        <taxon>Dikarya</taxon>
        <taxon>Ascomycota</taxon>
        <taxon>Pezizomycotina</taxon>
        <taxon>Leotiomycetes</taxon>
        <taxon>Helotiales</taxon>
        <taxon>Hyaloscyphaceae</taxon>
        <taxon>Hyaloscypha</taxon>
        <taxon>Hyaloscypha bicolor</taxon>
    </lineage>
</organism>
<protein>
    <submittedName>
        <fullName evidence="4">Ankyrin</fullName>
    </submittedName>
</protein>
<dbReference type="InterPro" id="IPR036770">
    <property type="entry name" value="Ankyrin_rpt-contain_sf"/>
</dbReference>